<dbReference type="Pfam" id="PF00665">
    <property type="entry name" value="rve"/>
    <property type="match status" value="1"/>
</dbReference>
<dbReference type="PROSITE" id="PS50158">
    <property type="entry name" value="ZF_CCHC"/>
    <property type="match status" value="1"/>
</dbReference>
<dbReference type="EC" id="2.7.7.49" evidence="1"/>
<dbReference type="FunFam" id="3.10.10.10:FF:000007">
    <property type="entry name" value="Retrovirus-related Pol polyprotein from transposon 17.6-like Protein"/>
    <property type="match status" value="1"/>
</dbReference>
<dbReference type="InterPro" id="IPR012337">
    <property type="entry name" value="RNaseH-like_sf"/>
</dbReference>
<name>A0A2N9F7T1_FAGSY</name>
<dbReference type="PANTHER" id="PTHR35046:SF26">
    <property type="entry name" value="RNA-DIRECTED DNA POLYMERASE"/>
    <property type="match status" value="1"/>
</dbReference>
<dbReference type="InterPro" id="IPR043128">
    <property type="entry name" value="Rev_trsase/Diguanyl_cyclase"/>
</dbReference>
<protein>
    <recommendedName>
        <fullName evidence="1">RNA-directed DNA polymerase</fullName>
        <ecNumber evidence="1">2.7.7.49</ecNumber>
    </recommendedName>
</protein>
<dbReference type="Pfam" id="PF00098">
    <property type="entry name" value="zf-CCHC"/>
    <property type="match status" value="1"/>
</dbReference>
<sequence length="1338" mass="153819">MVYKKDKGKKPAMAQEIEVEAVGANGPENHQHREGLEAEVELLRRQLHALTEQFRRDKEHQLRADHHDMVESDPSDVEEYENPFGFIPRQRRGPRVPVMVQPREPAARWESSFKIEFPEFSGSLNAEDFVDWLNQVERIFEYHEISDHKKVKLVAIKLKSRASAWWEQFQVQRVRNGKRKVQEWVKMKKELQKQFLPFNYMQTLYRNLHNLRQQSSVDDYTEKFYELNSRLDLQESEEQQVARKTLQYQSFGGARNQFHNDSNLWQQPRTTQDRGNTTSNVAAAKATSSYKPNTTGMTFKCYKCGEQGHKANECKKPAIQPRGKALLTEEVAQETDTDQELSWDPDVVEIGEDSEGEVGLMLVTRKTLLTPKMEDDNEWLRGNIFYTTCSIKDRVCSLVIDGGSCENVISQEVVDKLGLQTIDHPHPYKLSWLKKGNSVKVDKRCLVSFSIRKQFHDKVLCDIVKMDACHLLLGRPWQFDRSTIHDGRRNSYSLEKEGQKFTLLPMKKRAKSAYRMTPLEKEELQRQVSELLHKGYIKHSISPCSVPALLTPKKDGSWRMCVDSRAINKITIKYRFPIPRLDDMLDCLTGAKVFSKLDLRSGYHQIRVRPGDEWKTAFKTPHGLFEWLVMPFGLTNAPSTFMRVMTQMLQPVLGNCAVVYFDDILVYSKTLPEHVGHLKRVFELLREYKFYANTKKCSFATSQVGFLGYVVSAEGIKMDPSKVQAILEWPVPKTVAEVRSFHGLATFYRRFIKDFSSIAAPLTDCLKHQSLQWTSQADSSFAALKTALTTAPILQVPDFEKVFELDTDASIIGIGGVLSQAGKPIAFFSEKLNGAKLNYCTYDLEFYAIVQAIKHWQYYLAYKDFILNTDHEALKHLHSQQNLHKRHVKWVTFLQQFDFSIRHKAGTLNKVADGLSRRHNLLCHMKTIVPGFEEFQTHYKTDQKLQRVLTALQQGQRSAYPGFYSNDGFLFKGTQLCVPACSLRAQLLQEVHNQGHFGKDKTLTLLQQKYFWYGMTKDVAQHVQRCLVCQKAKGTTSTAGLYLPLPVPSRPWECLSMDFVLGLPPTTRRADSILVVVDRFSKMSHFIPCRKSNDASHVAALFFRDVYKLHGLPMSIVSDRDSKFLGHFWRTLWKKVGTTLDYSTTFHPQTDGQTEVTNRSLGNLLRCLIGDHPKEWEEILPIAEFAFNSSINRSTQHSPFEVVYGSNPASVLDLVPLPIPKKVHPKAEEFATILQQVHQQVKLKLEAANAKYKAAADQHRKQVIFEVGDLVWVLISKDRRPEGQYSKLRPRKYGPCRILKRINPNAYEVELPKHMAISNTFNVQHLSAYHDPNAIKST</sequence>
<dbReference type="InterPro" id="IPR043502">
    <property type="entry name" value="DNA/RNA_pol_sf"/>
</dbReference>
<dbReference type="Pfam" id="PF17921">
    <property type="entry name" value="Integrase_H2C2"/>
    <property type="match status" value="1"/>
</dbReference>
<dbReference type="InterPro" id="IPR041373">
    <property type="entry name" value="RT_RNaseH"/>
</dbReference>
<dbReference type="Pfam" id="PF03732">
    <property type="entry name" value="Retrotrans_gag"/>
    <property type="match status" value="1"/>
</dbReference>
<organism evidence="13">
    <name type="scientific">Fagus sylvatica</name>
    <name type="common">Beechnut</name>
    <dbReference type="NCBI Taxonomy" id="28930"/>
    <lineage>
        <taxon>Eukaryota</taxon>
        <taxon>Viridiplantae</taxon>
        <taxon>Streptophyta</taxon>
        <taxon>Embryophyta</taxon>
        <taxon>Tracheophyta</taxon>
        <taxon>Spermatophyta</taxon>
        <taxon>Magnoliopsida</taxon>
        <taxon>eudicotyledons</taxon>
        <taxon>Gunneridae</taxon>
        <taxon>Pentapetalae</taxon>
        <taxon>rosids</taxon>
        <taxon>fabids</taxon>
        <taxon>Fagales</taxon>
        <taxon>Fagaceae</taxon>
        <taxon>Fagus</taxon>
    </lineage>
</organism>
<dbReference type="InterPro" id="IPR000477">
    <property type="entry name" value="RT_dom"/>
</dbReference>
<dbReference type="PROSITE" id="PS50994">
    <property type="entry name" value="INTEGRASE"/>
    <property type="match status" value="1"/>
</dbReference>
<dbReference type="FunFam" id="3.30.420.10:FF:000032">
    <property type="entry name" value="Retrovirus-related Pol polyprotein from transposon 297-like Protein"/>
    <property type="match status" value="1"/>
</dbReference>
<dbReference type="GO" id="GO:0008270">
    <property type="term" value="F:zinc ion binding"/>
    <property type="evidence" value="ECO:0007669"/>
    <property type="project" value="UniProtKB-KW"/>
</dbReference>
<dbReference type="SUPFAM" id="SSF53098">
    <property type="entry name" value="Ribonuclease H-like"/>
    <property type="match status" value="1"/>
</dbReference>
<dbReference type="PANTHER" id="PTHR35046">
    <property type="entry name" value="ZINC KNUCKLE (CCHC-TYPE) FAMILY PROTEIN"/>
    <property type="match status" value="1"/>
</dbReference>
<evidence type="ECO:0000256" key="4">
    <source>
        <dbReference type="ARBA" id="ARBA00022695"/>
    </source>
</evidence>
<dbReference type="Pfam" id="PF24626">
    <property type="entry name" value="SH3_Tf2-1"/>
    <property type="match status" value="1"/>
</dbReference>
<feature type="domain" description="CCHC-type" evidence="10">
    <location>
        <begin position="300"/>
        <end position="316"/>
    </location>
</feature>
<feature type="domain" description="Reverse transcriptase" evidence="11">
    <location>
        <begin position="532"/>
        <end position="711"/>
    </location>
</feature>
<evidence type="ECO:0000256" key="5">
    <source>
        <dbReference type="ARBA" id="ARBA00022722"/>
    </source>
</evidence>
<evidence type="ECO:0000259" key="10">
    <source>
        <dbReference type="PROSITE" id="PS50158"/>
    </source>
</evidence>
<evidence type="ECO:0000256" key="2">
    <source>
        <dbReference type="ARBA" id="ARBA00022670"/>
    </source>
</evidence>
<keyword evidence="3" id="KW-0808">Transferase</keyword>
<dbReference type="Pfam" id="PF17917">
    <property type="entry name" value="RT_RNaseH"/>
    <property type="match status" value="1"/>
</dbReference>
<dbReference type="GO" id="GO:0003676">
    <property type="term" value="F:nucleic acid binding"/>
    <property type="evidence" value="ECO:0007669"/>
    <property type="project" value="InterPro"/>
</dbReference>
<keyword evidence="8" id="KW-0695">RNA-directed DNA polymerase</keyword>
<dbReference type="InterPro" id="IPR005162">
    <property type="entry name" value="Retrotrans_gag_dom"/>
</dbReference>
<dbReference type="Gene3D" id="2.40.70.10">
    <property type="entry name" value="Acid Proteases"/>
    <property type="match status" value="1"/>
</dbReference>
<dbReference type="InterPro" id="IPR001878">
    <property type="entry name" value="Znf_CCHC"/>
</dbReference>
<dbReference type="InterPro" id="IPR021109">
    <property type="entry name" value="Peptidase_aspartic_dom_sf"/>
</dbReference>
<dbReference type="Gene3D" id="3.30.70.270">
    <property type="match status" value="2"/>
</dbReference>
<dbReference type="GO" id="GO:0004519">
    <property type="term" value="F:endonuclease activity"/>
    <property type="evidence" value="ECO:0007669"/>
    <property type="project" value="UniProtKB-KW"/>
</dbReference>
<dbReference type="SMART" id="SM00343">
    <property type="entry name" value="ZnF_C2HC"/>
    <property type="match status" value="1"/>
</dbReference>
<dbReference type="InterPro" id="IPR001584">
    <property type="entry name" value="Integrase_cat-core"/>
</dbReference>
<keyword evidence="6" id="KW-0255">Endonuclease</keyword>
<dbReference type="EMBL" id="OIVN01000890">
    <property type="protein sequence ID" value="SPC86987.1"/>
    <property type="molecule type" value="Genomic_DNA"/>
</dbReference>
<keyword evidence="5" id="KW-0540">Nuclease</keyword>
<dbReference type="CDD" id="cd00303">
    <property type="entry name" value="retropepsin_like"/>
    <property type="match status" value="1"/>
</dbReference>
<evidence type="ECO:0000256" key="7">
    <source>
        <dbReference type="ARBA" id="ARBA00022801"/>
    </source>
</evidence>
<dbReference type="InterPro" id="IPR036397">
    <property type="entry name" value="RNaseH_sf"/>
</dbReference>
<dbReference type="GO" id="GO:0015074">
    <property type="term" value="P:DNA integration"/>
    <property type="evidence" value="ECO:0007669"/>
    <property type="project" value="InterPro"/>
</dbReference>
<keyword evidence="9" id="KW-0479">Metal-binding</keyword>
<dbReference type="GO" id="GO:0003964">
    <property type="term" value="F:RNA-directed DNA polymerase activity"/>
    <property type="evidence" value="ECO:0007669"/>
    <property type="project" value="UniProtKB-KW"/>
</dbReference>
<keyword evidence="2" id="KW-0645">Protease</keyword>
<evidence type="ECO:0000259" key="12">
    <source>
        <dbReference type="PROSITE" id="PS50994"/>
    </source>
</evidence>
<reference evidence="13" key="1">
    <citation type="submission" date="2018-02" db="EMBL/GenBank/DDBJ databases">
        <authorList>
            <person name="Cohen D.B."/>
            <person name="Kent A.D."/>
        </authorList>
    </citation>
    <scope>NUCLEOTIDE SEQUENCE</scope>
</reference>
<evidence type="ECO:0000259" key="11">
    <source>
        <dbReference type="PROSITE" id="PS50878"/>
    </source>
</evidence>
<dbReference type="InterPro" id="IPR056924">
    <property type="entry name" value="SH3_Tf2-1"/>
</dbReference>
<dbReference type="Gene3D" id="3.10.10.10">
    <property type="entry name" value="HIV Type 1 Reverse Transcriptase, subunit A, domain 1"/>
    <property type="match status" value="1"/>
</dbReference>
<dbReference type="FunFam" id="3.30.70.270:FF:000020">
    <property type="entry name" value="Transposon Tf2-6 polyprotein-like Protein"/>
    <property type="match status" value="1"/>
</dbReference>
<keyword evidence="4" id="KW-0548">Nucleotidyltransferase</keyword>
<evidence type="ECO:0000313" key="13">
    <source>
        <dbReference type="EMBL" id="SPC86987.1"/>
    </source>
</evidence>
<gene>
    <name evidence="13" type="ORF">FSB_LOCUS14869</name>
</gene>
<evidence type="ECO:0000256" key="3">
    <source>
        <dbReference type="ARBA" id="ARBA00022679"/>
    </source>
</evidence>
<dbReference type="Gene3D" id="3.30.420.10">
    <property type="entry name" value="Ribonuclease H-like superfamily/Ribonuclease H"/>
    <property type="match status" value="1"/>
</dbReference>
<dbReference type="GO" id="GO:0006508">
    <property type="term" value="P:proteolysis"/>
    <property type="evidence" value="ECO:0007669"/>
    <property type="project" value="UniProtKB-KW"/>
</dbReference>
<dbReference type="SUPFAM" id="SSF56672">
    <property type="entry name" value="DNA/RNA polymerases"/>
    <property type="match status" value="1"/>
</dbReference>
<evidence type="ECO:0000256" key="9">
    <source>
        <dbReference type="PROSITE-ProRule" id="PRU00047"/>
    </source>
</evidence>
<evidence type="ECO:0000256" key="6">
    <source>
        <dbReference type="ARBA" id="ARBA00022759"/>
    </source>
</evidence>
<dbReference type="SUPFAM" id="SSF57756">
    <property type="entry name" value="Retrovirus zinc finger-like domains"/>
    <property type="match status" value="1"/>
</dbReference>
<dbReference type="InterPro" id="IPR036875">
    <property type="entry name" value="Znf_CCHC_sf"/>
</dbReference>
<proteinExistence type="predicted"/>
<dbReference type="Gene3D" id="1.10.340.70">
    <property type="match status" value="1"/>
</dbReference>
<dbReference type="CDD" id="cd01647">
    <property type="entry name" value="RT_LTR"/>
    <property type="match status" value="1"/>
</dbReference>
<dbReference type="GO" id="GO:0008233">
    <property type="term" value="F:peptidase activity"/>
    <property type="evidence" value="ECO:0007669"/>
    <property type="project" value="UniProtKB-KW"/>
</dbReference>
<dbReference type="Gene3D" id="4.10.60.10">
    <property type="entry name" value="Zinc finger, CCHC-type"/>
    <property type="match status" value="1"/>
</dbReference>
<evidence type="ECO:0000256" key="8">
    <source>
        <dbReference type="ARBA" id="ARBA00022918"/>
    </source>
</evidence>
<dbReference type="PROSITE" id="PS50878">
    <property type="entry name" value="RT_POL"/>
    <property type="match status" value="1"/>
</dbReference>
<accession>A0A2N9F7T1</accession>
<dbReference type="Pfam" id="PF00078">
    <property type="entry name" value="RVT_1"/>
    <property type="match status" value="1"/>
</dbReference>
<feature type="domain" description="Integrase catalytic" evidence="12">
    <location>
        <begin position="1047"/>
        <end position="1207"/>
    </location>
</feature>
<keyword evidence="9" id="KW-0863">Zinc-finger</keyword>
<keyword evidence="7" id="KW-0378">Hydrolase</keyword>
<evidence type="ECO:0000256" key="1">
    <source>
        <dbReference type="ARBA" id="ARBA00012493"/>
    </source>
</evidence>
<dbReference type="CDD" id="cd09274">
    <property type="entry name" value="RNase_HI_RT_Ty3"/>
    <property type="match status" value="1"/>
</dbReference>
<dbReference type="InterPro" id="IPR041588">
    <property type="entry name" value="Integrase_H2C2"/>
</dbReference>
<keyword evidence="9" id="KW-0862">Zinc</keyword>
<dbReference type="FunFam" id="1.10.340.70:FF:000001">
    <property type="entry name" value="Retrovirus-related Pol polyprotein from transposon gypsy-like Protein"/>
    <property type="match status" value="1"/>
</dbReference>